<name>A0A167AS65_9GAMM</name>
<dbReference type="AlphaFoldDB" id="A0A167AS65"/>
<evidence type="ECO:0008006" key="3">
    <source>
        <dbReference type="Google" id="ProtNLM"/>
    </source>
</evidence>
<dbReference type="RefSeq" id="WP_063363883.1">
    <property type="nucleotide sequence ID" value="NZ_AUXZ01000127.1"/>
</dbReference>
<dbReference type="SUPFAM" id="SSF48452">
    <property type="entry name" value="TPR-like"/>
    <property type="match status" value="1"/>
</dbReference>
<protein>
    <recommendedName>
        <fullName evidence="3">MalT-like TPR region domain-containing protein</fullName>
    </recommendedName>
</protein>
<dbReference type="InterPro" id="IPR011990">
    <property type="entry name" value="TPR-like_helical_dom_sf"/>
</dbReference>
<evidence type="ECO:0000313" key="2">
    <source>
        <dbReference type="Proteomes" id="UP000076503"/>
    </source>
</evidence>
<reference evidence="1 2" key="1">
    <citation type="submission" date="2013-07" db="EMBL/GenBank/DDBJ databases">
        <title>Comparative Genomic and Metabolomic Analysis of Twelve Strains of Pseudoalteromonas luteoviolacea.</title>
        <authorList>
            <person name="Vynne N.G."/>
            <person name="Mansson M."/>
            <person name="Gram L."/>
        </authorList>
    </citation>
    <scope>NUCLEOTIDE SEQUENCE [LARGE SCALE GENOMIC DNA]</scope>
    <source>
        <strain evidence="1 2">H33</strain>
    </source>
</reference>
<accession>A0A167AS65</accession>
<comment type="caution">
    <text evidence="1">The sequence shown here is derived from an EMBL/GenBank/DDBJ whole genome shotgun (WGS) entry which is preliminary data.</text>
</comment>
<proteinExistence type="predicted"/>
<organism evidence="1 2">
    <name type="scientific">Pseudoalteromonas luteoviolacea H33</name>
    <dbReference type="NCBI Taxonomy" id="1365251"/>
    <lineage>
        <taxon>Bacteria</taxon>
        <taxon>Pseudomonadati</taxon>
        <taxon>Pseudomonadota</taxon>
        <taxon>Gammaproteobacteria</taxon>
        <taxon>Alteromonadales</taxon>
        <taxon>Pseudoalteromonadaceae</taxon>
        <taxon>Pseudoalteromonas</taxon>
    </lineage>
</organism>
<dbReference type="PATRIC" id="fig|1365251.3.peg.4737"/>
<sequence length="340" mass="38356">MKYIGVLAAFILYLAIHKVVAIDSVNIEQESDSEKIKYLSLNYPEKAIEFYKQNASKHLLHSNEETMSVYASVLIAASNSHNIDLMEEVIGLIADDRLDSFRKPYLFTIINVIGVSYAMNMQYTHAIKTHKCALNHTNSHLEKMISKVNLAITYRMHNQPALSYQILQTIDEAILNGRRAAGVLVEKGNTAMVLGEFDSAVRAYKAARVQYLNGGHHRNAMRVVVHLLGAALLDERYKLFDVSRKKLDPQSSTYLTENELTYLKWLDLIYQSIQDNQISELAATYTSNNFAVFIEAGFQAPVESLLKKFKAQHIVSHDPSTTNIVTKIDDKLAHSWCDGA</sequence>
<gene>
    <name evidence="1" type="ORF">N476_25265</name>
</gene>
<dbReference type="Proteomes" id="UP000076503">
    <property type="component" value="Unassembled WGS sequence"/>
</dbReference>
<evidence type="ECO:0000313" key="1">
    <source>
        <dbReference type="EMBL" id="KZN45739.1"/>
    </source>
</evidence>
<dbReference type="OrthoDB" id="6312676at2"/>
<dbReference type="EMBL" id="AUXZ01000127">
    <property type="protein sequence ID" value="KZN45739.1"/>
    <property type="molecule type" value="Genomic_DNA"/>
</dbReference>